<evidence type="ECO:0000313" key="1">
    <source>
        <dbReference type="EMBL" id="KAJ9127690.1"/>
    </source>
</evidence>
<organism evidence="1 2">
    <name type="scientific">Naganishia onofrii</name>
    <dbReference type="NCBI Taxonomy" id="1851511"/>
    <lineage>
        <taxon>Eukaryota</taxon>
        <taxon>Fungi</taxon>
        <taxon>Dikarya</taxon>
        <taxon>Basidiomycota</taxon>
        <taxon>Agaricomycotina</taxon>
        <taxon>Tremellomycetes</taxon>
        <taxon>Filobasidiales</taxon>
        <taxon>Filobasidiaceae</taxon>
        <taxon>Naganishia</taxon>
    </lineage>
</organism>
<reference evidence="1" key="1">
    <citation type="submission" date="2023-04" db="EMBL/GenBank/DDBJ databases">
        <title>Draft Genome sequencing of Naganishia species isolated from polar environments using Oxford Nanopore Technology.</title>
        <authorList>
            <person name="Leo P."/>
            <person name="Venkateswaran K."/>
        </authorList>
    </citation>
    <scope>NUCLEOTIDE SEQUENCE</scope>
    <source>
        <strain evidence="1">DBVPG 5303</strain>
    </source>
</reference>
<dbReference type="EMBL" id="JASBWV010000002">
    <property type="protein sequence ID" value="KAJ9127690.1"/>
    <property type="molecule type" value="Genomic_DNA"/>
</dbReference>
<accession>A0ACC2XUH3</accession>
<evidence type="ECO:0000313" key="2">
    <source>
        <dbReference type="Proteomes" id="UP001234202"/>
    </source>
</evidence>
<protein>
    <submittedName>
        <fullName evidence="1">Uncharacterized protein</fullName>
    </submittedName>
</protein>
<proteinExistence type="predicted"/>
<name>A0ACC2XUH3_9TREE</name>
<dbReference type="Proteomes" id="UP001234202">
    <property type="component" value="Unassembled WGS sequence"/>
</dbReference>
<keyword evidence="2" id="KW-1185">Reference proteome</keyword>
<sequence length="223" mass="23435">MTTSSYNCDTNTYTGHSSPPVPLFPVVTQQYKANTMTNDPSDLDFLNAVLARPAQQAAPPPPHASASTVPNDTDLPPNDTTANGNHDGLGTTGIPQDILRSLEGLSTEERAAFAPLLHALSATSAPSDAHPAGPEISIKDVQDMLKQFDAADSVADTLEGKLDRLLESLGEVEDAFPEEQDPKKRESGSGGSKSGKGVGPQQLPETMAGEAKQAFEAVAKDRD</sequence>
<comment type="caution">
    <text evidence="1">The sequence shown here is derived from an EMBL/GenBank/DDBJ whole genome shotgun (WGS) entry which is preliminary data.</text>
</comment>
<gene>
    <name evidence="1" type="ORF">QFC24_001100</name>
</gene>